<sequence length="160" mass="17370">MLPSLRQATRLLGAATSGLPCPAGLARMCSTLQVDALADLWRQPPSLSALFGSQQAVALPDVPTLLGRHALAPPAAQALFRLQQQQPAPVVLPELDDALEEMIDAPAAGGAVPWLCVKRTFQPSLIIRKRRHGFLERMSSKNGRRVLRRRLVKGRSRLSA</sequence>
<keyword evidence="3" id="KW-0687">Ribonucleoprotein</keyword>
<accession>A0A2P6VS86</accession>
<dbReference type="InterPro" id="IPR000271">
    <property type="entry name" value="Ribosomal_bL34"/>
</dbReference>
<protein>
    <recommendedName>
        <fullName evidence="4">Large ribosomal subunit protein bL34m</fullName>
    </recommendedName>
</protein>
<dbReference type="EMBL" id="LHPF02000001">
    <property type="protein sequence ID" value="PSC76953.1"/>
    <property type="molecule type" value="Genomic_DNA"/>
</dbReference>
<dbReference type="FunFam" id="1.10.287.3980:FF:000001">
    <property type="entry name" value="Mitochondrial ribosomal protein L34"/>
    <property type="match status" value="1"/>
</dbReference>
<comment type="caution">
    <text evidence="5">The sequence shown here is derived from an EMBL/GenBank/DDBJ whole genome shotgun (WGS) entry which is preliminary data.</text>
</comment>
<dbReference type="GO" id="GO:0005762">
    <property type="term" value="C:mitochondrial large ribosomal subunit"/>
    <property type="evidence" value="ECO:0007669"/>
    <property type="project" value="TreeGrafter"/>
</dbReference>
<name>A0A2P6VS86_9CHLO</name>
<dbReference type="PANTHER" id="PTHR14503:SF4">
    <property type="entry name" value="LARGE RIBOSOMAL SUBUNIT PROTEIN BL34M"/>
    <property type="match status" value="1"/>
</dbReference>
<dbReference type="HAMAP" id="MF_00391">
    <property type="entry name" value="Ribosomal_bL34"/>
    <property type="match status" value="1"/>
</dbReference>
<dbReference type="STRING" id="554055.A0A2P6VS86"/>
<evidence type="ECO:0000256" key="4">
    <source>
        <dbReference type="ARBA" id="ARBA00035274"/>
    </source>
</evidence>
<comment type="similarity">
    <text evidence="1">Belongs to the bacterial ribosomal protein bL34 family.</text>
</comment>
<dbReference type="OrthoDB" id="515573at2759"/>
<dbReference type="Pfam" id="PF00468">
    <property type="entry name" value="Ribosomal_L34"/>
    <property type="match status" value="1"/>
</dbReference>
<proteinExistence type="inferred from homology"/>
<evidence type="ECO:0000256" key="2">
    <source>
        <dbReference type="ARBA" id="ARBA00022980"/>
    </source>
</evidence>
<evidence type="ECO:0000256" key="1">
    <source>
        <dbReference type="ARBA" id="ARBA00010111"/>
    </source>
</evidence>
<reference evidence="5 6" key="1">
    <citation type="journal article" date="2018" name="Plant J.">
        <title>Genome sequences of Chlorella sorokiniana UTEX 1602 and Micractinium conductrix SAG 241.80: implications to maltose excretion by a green alga.</title>
        <authorList>
            <person name="Arriola M.B."/>
            <person name="Velmurugan N."/>
            <person name="Zhang Y."/>
            <person name="Plunkett M.H."/>
            <person name="Hondzo H."/>
            <person name="Barney B.M."/>
        </authorList>
    </citation>
    <scope>NUCLEOTIDE SEQUENCE [LARGE SCALE GENOMIC DNA]</scope>
    <source>
        <strain evidence="5 6">SAG 241.80</strain>
    </source>
</reference>
<evidence type="ECO:0000256" key="3">
    <source>
        <dbReference type="ARBA" id="ARBA00023274"/>
    </source>
</evidence>
<dbReference type="NCBIfam" id="TIGR01030">
    <property type="entry name" value="rpmH_bact"/>
    <property type="match status" value="1"/>
</dbReference>
<dbReference type="PROSITE" id="PS00784">
    <property type="entry name" value="RIBOSOMAL_L34"/>
    <property type="match status" value="1"/>
</dbReference>
<dbReference type="InterPro" id="IPR020939">
    <property type="entry name" value="Ribosomal_bL34_CS"/>
</dbReference>
<evidence type="ECO:0000313" key="6">
    <source>
        <dbReference type="Proteomes" id="UP000239649"/>
    </source>
</evidence>
<gene>
    <name evidence="5" type="primary">g683</name>
    <name evidence="5" type="ORF">C2E20_0683</name>
</gene>
<dbReference type="PANTHER" id="PTHR14503">
    <property type="entry name" value="MITOCHONDRIAL RIBOSOMAL PROTEIN 34 FAMILY MEMBER"/>
    <property type="match status" value="1"/>
</dbReference>
<keyword evidence="2" id="KW-0689">Ribosomal protein</keyword>
<dbReference type="GO" id="GO:0006412">
    <property type="term" value="P:translation"/>
    <property type="evidence" value="ECO:0007669"/>
    <property type="project" value="InterPro"/>
</dbReference>
<keyword evidence="6" id="KW-1185">Reference proteome</keyword>
<dbReference type="Gene3D" id="1.10.287.3980">
    <property type="match status" value="1"/>
</dbReference>
<dbReference type="AlphaFoldDB" id="A0A2P6VS86"/>
<dbReference type="GO" id="GO:0003735">
    <property type="term" value="F:structural constituent of ribosome"/>
    <property type="evidence" value="ECO:0007669"/>
    <property type="project" value="InterPro"/>
</dbReference>
<dbReference type="Proteomes" id="UP000239649">
    <property type="component" value="Unassembled WGS sequence"/>
</dbReference>
<organism evidence="5 6">
    <name type="scientific">Micractinium conductrix</name>
    <dbReference type="NCBI Taxonomy" id="554055"/>
    <lineage>
        <taxon>Eukaryota</taxon>
        <taxon>Viridiplantae</taxon>
        <taxon>Chlorophyta</taxon>
        <taxon>core chlorophytes</taxon>
        <taxon>Trebouxiophyceae</taxon>
        <taxon>Chlorellales</taxon>
        <taxon>Chlorellaceae</taxon>
        <taxon>Chlorella clade</taxon>
        <taxon>Micractinium</taxon>
    </lineage>
</organism>
<evidence type="ECO:0000313" key="5">
    <source>
        <dbReference type="EMBL" id="PSC76953.1"/>
    </source>
</evidence>